<dbReference type="Proteomes" id="UP000249526">
    <property type="component" value="Unassembled WGS sequence"/>
</dbReference>
<feature type="region of interest" description="Disordered" evidence="1">
    <location>
        <begin position="1"/>
        <end position="73"/>
    </location>
</feature>
<name>A0A8G1R179_9EURO</name>
<feature type="region of interest" description="Disordered" evidence="1">
    <location>
        <begin position="196"/>
        <end position="400"/>
    </location>
</feature>
<dbReference type="GeneID" id="37159603"/>
<feature type="compositionally biased region" description="Basic and acidic residues" evidence="1">
    <location>
        <begin position="385"/>
        <end position="400"/>
    </location>
</feature>
<feature type="compositionally biased region" description="Polar residues" evidence="1">
    <location>
        <begin position="1"/>
        <end position="10"/>
    </location>
</feature>
<feature type="region of interest" description="Disordered" evidence="1">
    <location>
        <begin position="99"/>
        <end position="131"/>
    </location>
</feature>
<reference evidence="2 3" key="1">
    <citation type="submission" date="2018-02" db="EMBL/GenBank/DDBJ databases">
        <title>The genomes of Aspergillus section Nigri reveals drivers in fungal speciation.</title>
        <authorList>
            <consortium name="DOE Joint Genome Institute"/>
            <person name="Vesth T.C."/>
            <person name="Nybo J."/>
            <person name="Theobald S."/>
            <person name="Brandl J."/>
            <person name="Frisvad J.C."/>
            <person name="Nielsen K.F."/>
            <person name="Lyhne E.K."/>
            <person name="Kogle M.E."/>
            <person name="Kuo A."/>
            <person name="Riley R."/>
            <person name="Clum A."/>
            <person name="Nolan M."/>
            <person name="Lipzen A."/>
            <person name="Salamov A."/>
            <person name="Henrissat B."/>
            <person name="Wiebenga A."/>
            <person name="De vries R.P."/>
            <person name="Grigoriev I.V."/>
            <person name="Mortensen U.H."/>
            <person name="Andersen M.R."/>
            <person name="Baker S.E."/>
        </authorList>
    </citation>
    <scope>NUCLEOTIDE SEQUENCE [LARGE SCALE GENOMIC DNA]</scope>
    <source>
        <strain evidence="2 3">CBS 112811</strain>
    </source>
</reference>
<proteinExistence type="predicted"/>
<evidence type="ECO:0000313" key="3">
    <source>
        <dbReference type="Proteomes" id="UP000249526"/>
    </source>
</evidence>
<feature type="compositionally biased region" description="Low complexity" evidence="1">
    <location>
        <begin position="11"/>
        <end position="52"/>
    </location>
</feature>
<feature type="compositionally biased region" description="Low complexity" evidence="1">
    <location>
        <begin position="359"/>
        <end position="376"/>
    </location>
</feature>
<gene>
    <name evidence="2" type="ORF">BO85DRAFT_37596</name>
</gene>
<organism evidence="2 3">
    <name type="scientific">Aspergillus piperis CBS 112811</name>
    <dbReference type="NCBI Taxonomy" id="1448313"/>
    <lineage>
        <taxon>Eukaryota</taxon>
        <taxon>Fungi</taxon>
        <taxon>Dikarya</taxon>
        <taxon>Ascomycota</taxon>
        <taxon>Pezizomycotina</taxon>
        <taxon>Eurotiomycetes</taxon>
        <taxon>Eurotiomycetidae</taxon>
        <taxon>Eurotiales</taxon>
        <taxon>Aspergillaceae</taxon>
        <taxon>Aspergillus</taxon>
        <taxon>Aspergillus subgen. Circumdati</taxon>
    </lineage>
</organism>
<feature type="compositionally biased region" description="Basic and acidic residues" evidence="1">
    <location>
        <begin position="318"/>
        <end position="328"/>
    </location>
</feature>
<protein>
    <submittedName>
        <fullName evidence="2">Uncharacterized protein</fullName>
    </submittedName>
</protein>
<sequence>MLATPMTPQASHPSSSSSNMVCSLASTATTTTSSSSSSSSSASATQQTTISSRPKLTLQTSSLPRTFGTSSTGLSLSLAAGTASPTVRNTFKNAYEVTGPSSATASPSSKYPSNQRFSKPSSPFTTHNPYQLPLGVKSILRNSPLEPTCRRRAGSVATTGPNGGPSARRVFFPAKKQVSYRNPLEEEIQTVHYTARHSDLHDEPEPALQPQPQPQLQPQPQQPEVTSSDEDSDSNASGCPSDSSTSEDEPEAGLGKKTSSPIKRKKRKHSNAERQVRAVALMDGIAGPSNPGSLTPQTPRRKRAKRRCEWRWTLGPLENRDKLLHPVQDETGSTSSVSQPETIPHESETETPSSDPPLSSASTTLYHSSPSSSVSSDVETENDEWPTHTTHELECAHADQ</sequence>
<dbReference type="EMBL" id="KZ825063">
    <property type="protein sequence ID" value="RAH57287.1"/>
    <property type="molecule type" value="Genomic_DNA"/>
</dbReference>
<feature type="compositionally biased region" description="Polar residues" evidence="1">
    <location>
        <begin position="330"/>
        <end position="341"/>
    </location>
</feature>
<feature type="region of interest" description="Disordered" evidence="1">
    <location>
        <begin position="146"/>
        <end position="171"/>
    </location>
</feature>
<feature type="compositionally biased region" description="Basic residues" evidence="1">
    <location>
        <begin position="299"/>
        <end position="308"/>
    </location>
</feature>
<dbReference type="RefSeq" id="XP_025515209.1">
    <property type="nucleotide sequence ID" value="XM_025656201.1"/>
</dbReference>
<dbReference type="AlphaFoldDB" id="A0A8G1R179"/>
<evidence type="ECO:0000313" key="2">
    <source>
        <dbReference type="EMBL" id="RAH57287.1"/>
    </source>
</evidence>
<feature type="compositionally biased region" description="Pro residues" evidence="1">
    <location>
        <begin position="207"/>
        <end position="221"/>
    </location>
</feature>
<accession>A0A8G1R179</accession>
<evidence type="ECO:0000256" key="1">
    <source>
        <dbReference type="SAM" id="MobiDB-lite"/>
    </source>
</evidence>
<keyword evidence="3" id="KW-1185">Reference proteome</keyword>
<feature type="compositionally biased region" description="Low complexity" evidence="1">
    <location>
        <begin position="100"/>
        <end position="113"/>
    </location>
</feature>
<feature type="compositionally biased region" description="Polar residues" evidence="1">
    <location>
        <begin position="114"/>
        <end position="129"/>
    </location>
</feature>